<keyword evidence="3" id="KW-1185">Reference proteome</keyword>
<dbReference type="EMBL" id="JBEPMU010000005">
    <property type="protein sequence ID" value="MET3653909.1"/>
    <property type="molecule type" value="Genomic_DNA"/>
</dbReference>
<dbReference type="RefSeq" id="WP_354015279.1">
    <property type="nucleotide sequence ID" value="NZ_JBEPMU010000005.1"/>
</dbReference>
<accession>A0ABV2JYL3</accession>
<proteinExistence type="predicted"/>
<feature type="region of interest" description="Disordered" evidence="1">
    <location>
        <begin position="29"/>
        <end position="64"/>
    </location>
</feature>
<evidence type="ECO:0000256" key="1">
    <source>
        <dbReference type="SAM" id="MobiDB-lite"/>
    </source>
</evidence>
<sequence>MAFSMGKILMAYRPLYLRGLLMDGQYRLPASTPEPPVGKKEQASKQIAAERMPATPATLRGARA</sequence>
<evidence type="ECO:0000313" key="2">
    <source>
        <dbReference type="EMBL" id="MET3653909.1"/>
    </source>
</evidence>
<dbReference type="Proteomes" id="UP001549184">
    <property type="component" value="Unassembled WGS sequence"/>
</dbReference>
<organism evidence="2 3">
    <name type="scientific">Dyella japonica</name>
    <dbReference type="NCBI Taxonomy" id="231455"/>
    <lineage>
        <taxon>Bacteria</taxon>
        <taxon>Pseudomonadati</taxon>
        <taxon>Pseudomonadota</taxon>
        <taxon>Gammaproteobacteria</taxon>
        <taxon>Lysobacterales</taxon>
        <taxon>Rhodanobacteraceae</taxon>
        <taxon>Dyella</taxon>
    </lineage>
</organism>
<name>A0ABV2JYL3_9GAMM</name>
<reference evidence="2 3" key="1">
    <citation type="submission" date="2024-06" db="EMBL/GenBank/DDBJ databases">
        <title>Sorghum-associated microbial communities from plants grown in Nebraska, USA.</title>
        <authorList>
            <person name="Schachtman D."/>
        </authorList>
    </citation>
    <scope>NUCLEOTIDE SEQUENCE [LARGE SCALE GENOMIC DNA]</scope>
    <source>
        <strain evidence="2 3">1073</strain>
    </source>
</reference>
<comment type="caution">
    <text evidence="2">The sequence shown here is derived from an EMBL/GenBank/DDBJ whole genome shotgun (WGS) entry which is preliminary data.</text>
</comment>
<protein>
    <submittedName>
        <fullName evidence="2">Uncharacterized protein</fullName>
    </submittedName>
</protein>
<gene>
    <name evidence="2" type="ORF">ABIC75_003646</name>
</gene>
<evidence type="ECO:0000313" key="3">
    <source>
        <dbReference type="Proteomes" id="UP001549184"/>
    </source>
</evidence>